<dbReference type="GO" id="GO:0016651">
    <property type="term" value="F:oxidoreductase activity, acting on NAD(P)H"/>
    <property type="evidence" value="ECO:0007669"/>
    <property type="project" value="UniProtKB-ARBA"/>
</dbReference>
<keyword evidence="1" id="KW-0732">Signal</keyword>
<dbReference type="InterPro" id="IPR029039">
    <property type="entry name" value="Flavoprotein-like_sf"/>
</dbReference>
<feature type="signal peptide" evidence="1">
    <location>
        <begin position="1"/>
        <end position="23"/>
    </location>
</feature>
<dbReference type="EMBL" id="DVFZ01000108">
    <property type="protein sequence ID" value="HIQ83760.1"/>
    <property type="molecule type" value="Genomic_DNA"/>
</dbReference>
<evidence type="ECO:0000256" key="1">
    <source>
        <dbReference type="SAM" id="SignalP"/>
    </source>
</evidence>
<evidence type="ECO:0000313" key="3">
    <source>
        <dbReference type="EMBL" id="HIQ83760.1"/>
    </source>
</evidence>
<sequence length="239" mass="25663">MKTGMALMLALLTALAFPCGVLAEAAPAQEAPSKILIAYFTWADNTVVEDAGAAIDSALEHYDNMGDANSGVDATSSASVLAPGNTAVMAGHIHDLVGGDLFSIQVEEPYSSVYDECLNRASDELADNARPALRTHVENMEQYDIVFLGMPNWWYSCPMAVLTFVEEYDFSGKTVVPFVAHGTGGISGSVRDMRASLPEDCTVLDPIGVYRPDIATCQPVIEEWLRSLELPIAIRTAAE</sequence>
<name>A0A9D0ZNI0_9FIRM</name>
<accession>A0A9D0ZNI0</accession>
<dbReference type="PANTHER" id="PTHR39201:SF1">
    <property type="entry name" value="FLAVODOXIN-LIKE DOMAIN-CONTAINING PROTEIN"/>
    <property type="match status" value="1"/>
</dbReference>
<dbReference type="Proteomes" id="UP000824260">
    <property type="component" value="Unassembled WGS sequence"/>
</dbReference>
<feature type="chain" id="PRO_5039162217" evidence="1">
    <location>
        <begin position="24"/>
        <end position="239"/>
    </location>
</feature>
<protein>
    <submittedName>
        <fullName evidence="3">Flavodoxin</fullName>
    </submittedName>
</protein>
<organism evidence="3 4">
    <name type="scientific">Candidatus Pullichristensenella stercorigallinarum</name>
    <dbReference type="NCBI Taxonomy" id="2840909"/>
    <lineage>
        <taxon>Bacteria</taxon>
        <taxon>Bacillati</taxon>
        <taxon>Bacillota</taxon>
        <taxon>Clostridia</taxon>
        <taxon>Candidatus Pullichristensenella</taxon>
    </lineage>
</organism>
<comment type="caution">
    <text evidence="3">The sequence shown here is derived from an EMBL/GenBank/DDBJ whole genome shotgun (WGS) entry which is preliminary data.</text>
</comment>
<dbReference type="SUPFAM" id="SSF52218">
    <property type="entry name" value="Flavoproteins"/>
    <property type="match status" value="1"/>
</dbReference>
<dbReference type="InterPro" id="IPR008254">
    <property type="entry name" value="Flavodoxin/NO_synth"/>
</dbReference>
<dbReference type="PANTHER" id="PTHR39201">
    <property type="entry name" value="EXPORTED PROTEIN-RELATED"/>
    <property type="match status" value="1"/>
</dbReference>
<dbReference type="GO" id="GO:0010181">
    <property type="term" value="F:FMN binding"/>
    <property type="evidence" value="ECO:0007669"/>
    <property type="project" value="InterPro"/>
</dbReference>
<dbReference type="Gene3D" id="3.40.50.360">
    <property type="match status" value="1"/>
</dbReference>
<reference evidence="3" key="1">
    <citation type="submission" date="2020-10" db="EMBL/GenBank/DDBJ databases">
        <authorList>
            <person name="Gilroy R."/>
        </authorList>
    </citation>
    <scope>NUCLEOTIDE SEQUENCE</scope>
    <source>
        <strain evidence="3">ChiSjej6B24-2974</strain>
    </source>
</reference>
<evidence type="ECO:0000259" key="2">
    <source>
        <dbReference type="Pfam" id="PF12682"/>
    </source>
</evidence>
<dbReference type="Pfam" id="PF12682">
    <property type="entry name" value="Flavodoxin_4"/>
    <property type="match status" value="1"/>
</dbReference>
<gene>
    <name evidence="3" type="ORF">IAA52_11750</name>
</gene>
<feature type="domain" description="Flavodoxin-like" evidence="2">
    <location>
        <begin position="82"/>
        <end position="199"/>
    </location>
</feature>
<evidence type="ECO:0000313" key="4">
    <source>
        <dbReference type="Proteomes" id="UP000824260"/>
    </source>
</evidence>
<proteinExistence type="predicted"/>
<reference evidence="3" key="2">
    <citation type="journal article" date="2021" name="PeerJ">
        <title>Extensive microbial diversity within the chicken gut microbiome revealed by metagenomics and culture.</title>
        <authorList>
            <person name="Gilroy R."/>
            <person name="Ravi A."/>
            <person name="Getino M."/>
            <person name="Pursley I."/>
            <person name="Horton D.L."/>
            <person name="Alikhan N.F."/>
            <person name="Baker D."/>
            <person name="Gharbi K."/>
            <person name="Hall N."/>
            <person name="Watson M."/>
            <person name="Adriaenssens E.M."/>
            <person name="Foster-Nyarko E."/>
            <person name="Jarju S."/>
            <person name="Secka A."/>
            <person name="Antonio M."/>
            <person name="Oren A."/>
            <person name="Chaudhuri R.R."/>
            <person name="La Ragione R."/>
            <person name="Hildebrand F."/>
            <person name="Pallen M.J."/>
        </authorList>
    </citation>
    <scope>NUCLEOTIDE SEQUENCE</scope>
    <source>
        <strain evidence="3">ChiSjej6B24-2974</strain>
    </source>
</reference>
<dbReference type="AlphaFoldDB" id="A0A9D0ZNI0"/>